<dbReference type="EC" id="2.7.11.1" evidence="3"/>
<dbReference type="Gene3D" id="3.30.1010.10">
    <property type="entry name" value="Phosphatidylinositol 3-kinase Catalytic Subunit, Chain A, domain 4"/>
    <property type="match status" value="1"/>
</dbReference>
<feature type="domain" description="PI3K/PI4K catalytic" evidence="15">
    <location>
        <begin position="2459"/>
        <end position="2780"/>
    </location>
</feature>
<dbReference type="Pfam" id="PF02260">
    <property type="entry name" value="FATC"/>
    <property type="match status" value="1"/>
</dbReference>
<reference evidence="18" key="2">
    <citation type="submission" date="2022-06" db="UniProtKB">
        <authorList>
            <consortium name="EnsemblMetazoa"/>
        </authorList>
    </citation>
    <scope>IDENTIFICATION</scope>
    <source>
        <strain evidence="18">p50T (Dazao)</strain>
    </source>
</reference>
<dbReference type="SMART" id="SM00146">
    <property type="entry name" value="PI3Kc"/>
    <property type="match status" value="1"/>
</dbReference>
<dbReference type="PANTHER" id="PTHR37079">
    <property type="entry name" value="SERINE/THREONINE-PROTEIN KINASE ATM"/>
    <property type="match status" value="1"/>
</dbReference>
<keyword evidence="4" id="KW-0723">Serine/threonine-protein kinase</keyword>
<evidence type="ECO:0000256" key="1">
    <source>
        <dbReference type="ARBA" id="ARBA00004123"/>
    </source>
</evidence>
<dbReference type="PROSITE" id="PS00916">
    <property type="entry name" value="PI3_4_KINASE_2"/>
    <property type="match status" value="1"/>
</dbReference>
<organism evidence="18 19">
    <name type="scientific">Bombyx mori</name>
    <name type="common">Silk moth</name>
    <dbReference type="NCBI Taxonomy" id="7091"/>
    <lineage>
        <taxon>Eukaryota</taxon>
        <taxon>Metazoa</taxon>
        <taxon>Ecdysozoa</taxon>
        <taxon>Arthropoda</taxon>
        <taxon>Hexapoda</taxon>
        <taxon>Insecta</taxon>
        <taxon>Pterygota</taxon>
        <taxon>Neoptera</taxon>
        <taxon>Endopterygota</taxon>
        <taxon>Lepidoptera</taxon>
        <taxon>Glossata</taxon>
        <taxon>Ditrysia</taxon>
        <taxon>Bombycoidea</taxon>
        <taxon>Bombycidae</taxon>
        <taxon>Bombycinae</taxon>
        <taxon>Bombyx</taxon>
    </lineage>
</organism>
<comment type="similarity">
    <text evidence="2">Belongs to the PI3/PI4-kinase family. ATM subfamily.</text>
</comment>
<dbReference type="InterPro" id="IPR021668">
    <property type="entry name" value="TAN"/>
</dbReference>
<feature type="domain" description="FATC" evidence="17">
    <location>
        <begin position="2785"/>
        <end position="2817"/>
    </location>
</feature>
<evidence type="ECO:0000256" key="12">
    <source>
        <dbReference type="ARBA" id="ARBA00047899"/>
    </source>
</evidence>
<evidence type="ECO:0000256" key="11">
    <source>
        <dbReference type="ARBA" id="ARBA00023306"/>
    </source>
</evidence>
<dbReference type="PROSITE" id="PS51189">
    <property type="entry name" value="FAT"/>
    <property type="match status" value="1"/>
</dbReference>
<dbReference type="InterPro" id="IPR003152">
    <property type="entry name" value="FATC_dom"/>
</dbReference>
<comment type="catalytic activity">
    <reaction evidence="12">
        <text>L-threonyl-[protein] + ATP = O-phospho-L-threonyl-[protein] + ADP + H(+)</text>
        <dbReference type="Rhea" id="RHEA:46608"/>
        <dbReference type="Rhea" id="RHEA-COMP:11060"/>
        <dbReference type="Rhea" id="RHEA-COMP:11605"/>
        <dbReference type="ChEBI" id="CHEBI:15378"/>
        <dbReference type="ChEBI" id="CHEBI:30013"/>
        <dbReference type="ChEBI" id="CHEBI:30616"/>
        <dbReference type="ChEBI" id="CHEBI:61977"/>
        <dbReference type="ChEBI" id="CHEBI:456216"/>
        <dbReference type="EC" id="2.7.11.1"/>
    </reaction>
</comment>
<evidence type="ECO:0000256" key="14">
    <source>
        <dbReference type="ARBA" id="ARBA00073111"/>
    </source>
</evidence>
<sequence length="2817" mass="322029">MDLETTFKEVCDGLKLTRNTDRKKNAENLKEYLTRNAVPCMLTHNALRKTGYCWSNVFDDINEYFLKECEKFETSKTFDTITVPLCTSLLHLCVAGSNKGRAYVRCEKILEACYTILKDPRLATAVGDAYLTLLYKYVLPLDHYLGFIKPSDWEDLLNIGTATCLKSYSKLDDFTKLRFILIVLKNGSEYCQFAVSLKESLSQIKRCFLRLGHDKKLQSVIVDITIVLIKTLSMECRLTMCQFTESILSSILKFYDPNQDVSKKSSLFQLLNYTMVVHHPHGRKQNQECSLASDWILWNKHLHNILEIICLEVTYLQKNPKHSTIKQFEYFFSLAAAVYFQIFEGIQSLDDEPGPSNKRQKISFNKIKTFRDLLDELRINSVPWLGIIQVFVRKYGDEIAPLDYLTLINVLESLITNDKANVNWDIYEELACDVLKKLTDATSGQEDSSAASLLLWNSCVRNSSSNSSSHKAMHRIIQSLLNLNILSFNNIQTLVKFYTEKSMPVTNSSVATVNSISKRFFTKFNNLETKISLYYWFVNGDNHSVDISETEEFFSRLLAHENVNVYRKKIVSEDGHFDLLFNSIEDCILFSEFDIDLPEIVEYGELNIDRFELQRGVLNHMTNDFITTLREHIERLKRKEIDILRYIEYTTIVVVAMECMIKNSTNKCDFKQELRESIELAATQMFKRSQDVLVSNTQIPVKIKLLQRLEDIMAADLSPALGSLIRNCINEDFFRCISNILHVDTKDENDDIVCAEEDDLDIDALRHHCVYVLASFCRIPGPYRDELLELILDSKCYTYSKDTHCALRCIEILSDGRVEQPPIGLMFQLIANICKEMYRNPKASLGILKTLYKMIESIWSENEIMKQNCCIMIKRYLQRCEKSYYPPAVAAAVYKCAAKIVSLNNRRYFSDETMFEESITNQIRGDIHSVRLYCCYLLQYVFTNFTNDHVSSYLAGLLNMFLINVLHKKDILLKDEATNRTHTILRAYISLVEINKSLVHQVIMEVLRFQKEKTLNMHLTEKILKRICHISNVKEISVYLDDNVLSVLHFWFTNNLTIETLPLNLFKCDDINVFLERYKSWLIPADALWNSGGNIKESSLLHLIKQNNKKQSLEEIIEDSFPHFVALSLPYVVIDKYKLHCLSELPASFKESLENGQKMFHQTGQMLTRDKWTNLFVENVGEILMLTAVHLCDHSDANRLFGIDIQNKNRSFYYSKRVYLSVLDFIGELSDCSIMQYLCGNQPLAIFNILFKVWSRVINENCPESRISALHAYITILESIPQEQSSDAFVCNFACKSFAHAINDSDNSKNVEIYVKSLKIIFERILINKADLIKTSVSQLLPILMIKQEEGFVKECEPLIHYLTVEMKDCLNGSEDVLDFMSSVSQGFVDDMECSTVRSFTEKLRTYKLSLVYPSYETLLNLRKCLITNKHFIDRCLNDLNSKGFSEDCGTSIIHQIINSLNDILKSTRDNKTIVETCNCLAEIGIYDLKTLVTVPPRDTHKVVSVTPTKCFVTIVVKSLSETLMDDNPTVTSKAAETLSNILKCFEDIDTIDIDRQCKQILKPLVSVNTFPVTIKLNIHAYTDYSIEYVDGIFLRALISNWNNNSKDVGHDWLQRVTCTLLKLIKPTCPYLDTLYEVCQLKPHVCRDILAPLVGVLLFSSSTEGKIEMLGTQINAVFNYIWEQTFEDKVDSSSNSRVSSASGHGLDYGQKQMIQYMLDIVEFVRLQRAYYLRINTEVDSLNYLNLEYDKVAWAATISDQNLIAVYYGELWAFAKNGGVPPASPEKAASLEGGENMQRILRKCYVSIGDTDAVEGCGTAHLTVESEKRKYLIHTGQFADALLLHDAALSRGARADRPLHAGVARSLHKSGMHHLALQYIKSLPDNDYLNEIKYECMSFLGDWSEFVDTQELDENSRNGNFNPNSILRAFQYACLRACVGEETTQIDLDRIVPLNRAKIAVATLCQNLNMETSQSVYKIVRELHIFKDIEDYYSVRSADISINDLLKRWRTDNLPRFNDFKYVEALISQRVMMLEHAAGRYHDLLKDIVSLQIQYAELSLAHGRIQMSQRLIATVKDLQVPDEVTLAESEISWAKGHREIAISLLKNVVTNPTVDATTSAAALRQYGLWMAESKRENVRDIIEKYLLKSLDVMNATDHKQTRFKVYYDIAKFADAEYKQVEAYMNSSVFENKVKCLENIKDTTSSLRSTQQSLTRDEQRALIVNDRFRKLDETEIANTKAVKENFLSLAMRYYLRSLKQCELNNLCVFRVISLWLDNPSFDFEESNGEKFTDLLHAIPSRKFITVLPQLVPRLNTERTAFAENLKKIIKRCAIDHPHHTLPILFSLKNSDKDKTITLNLKPGNTQSRAQEPRVVAAQALSVEISKENESMASIMSQMERMCDAMIAFANLEPSSKEVKQAIPATERILRLGHLDAIPVPTATIPIRDDCTYSDFPALKSFDNYFELVGGINFPKKVTCLDSTGQNRILLIKGKDDLRQDAVMQQVFNIVNALLENNPVTSRIKLLIRTYKVVPLSRQSGVLEWCVGTIPLGGYLVGTKKSPGAHARYRPKDLSCMDARKKMEMNRESRQSNNEKLTVFLNILRDFKPVFHYFFTEHYHNPVSWYERRLAYTKSVAASSMVGYILGLGDRHVQNILIDKHTAEVIHIDFGIAFDQGKALTTPETVPFRLTQDLVSGFGSSGVEGIFRRSCEKTMQLLRDNQETLLTILEVLLCDPLYTWIISPKQQNTRGSKVDNLNCGSSSKSGLAQRALLTVNSKLSGTEGGVAGGVAVPGQVARLIHTAMDPNNLCRLFPGWQPYL</sequence>
<evidence type="ECO:0000256" key="6">
    <source>
        <dbReference type="ARBA" id="ARBA00022741"/>
    </source>
</evidence>
<dbReference type="PANTHER" id="PTHR37079:SF4">
    <property type="entry name" value="SERINE_THREONINE-PROTEIN KINASE ATM"/>
    <property type="match status" value="1"/>
</dbReference>
<dbReference type="CDD" id="cd05171">
    <property type="entry name" value="PIKKc_ATM"/>
    <property type="match status" value="1"/>
</dbReference>
<comment type="catalytic activity">
    <reaction evidence="13">
        <text>L-seryl-[protein] + ATP = O-phospho-L-seryl-[protein] + ADP + H(+)</text>
        <dbReference type="Rhea" id="RHEA:17989"/>
        <dbReference type="Rhea" id="RHEA-COMP:9863"/>
        <dbReference type="Rhea" id="RHEA-COMP:11604"/>
        <dbReference type="ChEBI" id="CHEBI:15378"/>
        <dbReference type="ChEBI" id="CHEBI:29999"/>
        <dbReference type="ChEBI" id="CHEBI:30616"/>
        <dbReference type="ChEBI" id="CHEBI:83421"/>
        <dbReference type="ChEBI" id="CHEBI:456216"/>
        <dbReference type="EC" id="2.7.11.1"/>
    </reaction>
</comment>
<comment type="subcellular location">
    <subcellularLocation>
        <location evidence="1">Nucleus</location>
    </subcellularLocation>
</comment>
<proteinExistence type="inferred from homology"/>
<evidence type="ECO:0000256" key="10">
    <source>
        <dbReference type="ARBA" id="ARBA00023242"/>
    </source>
</evidence>
<evidence type="ECO:0000256" key="7">
    <source>
        <dbReference type="ARBA" id="ARBA00022763"/>
    </source>
</evidence>
<keyword evidence="5" id="KW-0808">Transferase</keyword>
<evidence type="ECO:0000313" key="18">
    <source>
        <dbReference type="EnsemblMetazoa" id="XP_037877845.1"/>
    </source>
</evidence>
<evidence type="ECO:0000256" key="9">
    <source>
        <dbReference type="ARBA" id="ARBA00022840"/>
    </source>
</evidence>
<feature type="domain" description="FAT" evidence="16">
    <location>
        <begin position="1861"/>
        <end position="2348"/>
    </location>
</feature>
<name>A0A8R2RAN7_BOMMO</name>
<dbReference type="GeneID" id="101746600"/>
<keyword evidence="7" id="KW-0227">DNA damage</keyword>
<dbReference type="Gene3D" id="1.10.1070.11">
    <property type="entry name" value="Phosphatidylinositol 3-/4-kinase, catalytic domain"/>
    <property type="match status" value="1"/>
</dbReference>
<dbReference type="PROSITE" id="PS51190">
    <property type="entry name" value="FATC"/>
    <property type="match status" value="1"/>
</dbReference>
<dbReference type="RefSeq" id="XP_037877845.1">
    <property type="nucleotide sequence ID" value="XM_038021917.2"/>
</dbReference>
<dbReference type="SMART" id="SM01342">
    <property type="entry name" value="TAN"/>
    <property type="match status" value="1"/>
</dbReference>
<dbReference type="SUPFAM" id="SSF48371">
    <property type="entry name" value="ARM repeat"/>
    <property type="match status" value="2"/>
</dbReference>
<dbReference type="InterPro" id="IPR038980">
    <property type="entry name" value="ATM_plant"/>
</dbReference>
<evidence type="ECO:0000313" key="19">
    <source>
        <dbReference type="Proteomes" id="UP000005204"/>
    </source>
</evidence>
<dbReference type="InterPro" id="IPR036940">
    <property type="entry name" value="PI3/4_kinase_cat_sf"/>
</dbReference>
<keyword evidence="8" id="KW-0418">Kinase</keyword>
<evidence type="ECO:0000256" key="5">
    <source>
        <dbReference type="ARBA" id="ARBA00022679"/>
    </source>
</evidence>
<dbReference type="GO" id="GO:0006281">
    <property type="term" value="P:DNA repair"/>
    <property type="evidence" value="ECO:0007669"/>
    <property type="project" value="InterPro"/>
</dbReference>
<dbReference type="InterPro" id="IPR011009">
    <property type="entry name" value="Kinase-like_dom_sf"/>
</dbReference>
<keyword evidence="11" id="KW-0131">Cell cycle</keyword>
<evidence type="ECO:0000259" key="17">
    <source>
        <dbReference type="PROSITE" id="PS51190"/>
    </source>
</evidence>
<keyword evidence="10" id="KW-0539">Nucleus</keyword>
<dbReference type="FunFam" id="3.30.1010.10:FF:000023">
    <property type="entry name" value="Serine/threonine-protein kinase ATM"/>
    <property type="match status" value="1"/>
</dbReference>
<dbReference type="Proteomes" id="UP000005204">
    <property type="component" value="Unassembled WGS sequence"/>
</dbReference>
<keyword evidence="19" id="KW-1185">Reference proteome</keyword>
<accession>A0A8R2RAN7</accession>
<dbReference type="SUPFAM" id="SSF56112">
    <property type="entry name" value="Protein kinase-like (PK-like)"/>
    <property type="match status" value="1"/>
</dbReference>
<evidence type="ECO:0000256" key="8">
    <source>
        <dbReference type="ARBA" id="ARBA00022777"/>
    </source>
</evidence>
<evidence type="ECO:0000259" key="16">
    <source>
        <dbReference type="PROSITE" id="PS51189"/>
    </source>
</evidence>
<reference evidence="19" key="1">
    <citation type="journal article" date="2008" name="Insect Biochem. Mol. Biol.">
        <title>The genome of a lepidopteran model insect, the silkworm Bombyx mori.</title>
        <authorList>
            <consortium name="International Silkworm Genome Consortium"/>
        </authorList>
    </citation>
    <scope>NUCLEOTIDE SEQUENCE [LARGE SCALE GENOMIC DNA]</scope>
    <source>
        <strain evidence="19">p50T</strain>
    </source>
</reference>
<evidence type="ECO:0000256" key="2">
    <source>
        <dbReference type="ARBA" id="ARBA00010769"/>
    </source>
</evidence>
<dbReference type="GO" id="GO:0004674">
    <property type="term" value="F:protein serine/threonine kinase activity"/>
    <property type="evidence" value="ECO:0007669"/>
    <property type="project" value="UniProtKB-KW"/>
</dbReference>
<dbReference type="PROSITE" id="PS00915">
    <property type="entry name" value="PI3_4_KINASE_1"/>
    <property type="match status" value="1"/>
</dbReference>
<evidence type="ECO:0000256" key="4">
    <source>
        <dbReference type="ARBA" id="ARBA00022527"/>
    </source>
</evidence>
<dbReference type="SMART" id="SM01343">
    <property type="entry name" value="FATC"/>
    <property type="match status" value="1"/>
</dbReference>
<dbReference type="InterPro" id="IPR014009">
    <property type="entry name" value="PIK_FAT"/>
</dbReference>
<dbReference type="GO" id="GO:0005634">
    <property type="term" value="C:nucleus"/>
    <property type="evidence" value="ECO:0007669"/>
    <property type="project" value="UniProtKB-SubCell"/>
</dbReference>
<dbReference type="EnsemblMetazoa" id="XM_038021917.1">
    <property type="protein sequence ID" value="XP_037877845.1"/>
    <property type="gene ID" value="LOC101746600"/>
</dbReference>
<dbReference type="InterPro" id="IPR018936">
    <property type="entry name" value="PI3/4_kinase_CS"/>
</dbReference>
<evidence type="ECO:0000256" key="13">
    <source>
        <dbReference type="ARBA" id="ARBA00048679"/>
    </source>
</evidence>
<dbReference type="PROSITE" id="PS50290">
    <property type="entry name" value="PI3_4_KINASE_3"/>
    <property type="match status" value="1"/>
</dbReference>
<dbReference type="CTD" id="41839"/>
<keyword evidence="9" id="KW-0067">ATP-binding</keyword>
<dbReference type="Pfam" id="PF00454">
    <property type="entry name" value="PI3_PI4_kinase"/>
    <property type="match status" value="1"/>
</dbReference>
<protein>
    <recommendedName>
        <fullName evidence="14">Serine/threonine-protein kinase ATM</fullName>
        <ecNumber evidence="3">2.7.11.1</ecNumber>
    </recommendedName>
</protein>
<dbReference type="InterPro" id="IPR016024">
    <property type="entry name" value="ARM-type_fold"/>
</dbReference>
<dbReference type="KEGG" id="bmor:101746600"/>
<dbReference type="InterPro" id="IPR000403">
    <property type="entry name" value="PI3/4_kinase_cat_dom"/>
</dbReference>
<evidence type="ECO:0000256" key="3">
    <source>
        <dbReference type="ARBA" id="ARBA00012513"/>
    </source>
</evidence>
<dbReference type="InterPro" id="IPR044107">
    <property type="entry name" value="PIKKc_ATM"/>
</dbReference>
<dbReference type="GO" id="GO:0005524">
    <property type="term" value="F:ATP binding"/>
    <property type="evidence" value="ECO:0007669"/>
    <property type="project" value="UniProtKB-KW"/>
</dbReference>
<keyword evidence="6" id="KW-0547">Nucleotide-binding</keyword>
<evidence type="ECO:0000259" key="15">
    <source>
        <dbReference type="PROSITE" id="PS50290"/>
    </source>
</evidence>